<dbReference type="Pfam" id="PF13380">
    <property type="entry name" value="CoA_binding_2"/>
    <property type="match status" value="1"/>
</dbReference>
<dbReference type="Gene3D" id="3.40.50.720">
    <property type="entry name" value="NAD(P)-binding Rossmann-like Domain"/>
    <property type="match status" value="1"/>
</dbReference>
<dbReference type="SMART" id="SM00881">
    <property type="entry name" value="CoA_binding"/>
    <property type="match status" value="1"/>
</dbReference>
<reference evidence="2 3" key="1">
    <citation type="submission" date="2018-11" db="EMBL/GenBank/DDBJ databases">
        <title>Draft genome of Simplicispira Flexivirga sp. BO-16.</title>
        <authorList>
            <person name="Im W.T."/>
        </authorList>
    </citation>
    <scope>NUCLEOTIDE SEQUENCE [LARGE SCALE GENOMIC DNA]</scope>
    <source>
        <strain evidence="2 3">BO-16</strain>
    </source>
</reference>
<dbReference type="EMBL" id="RJJQ01000010">
    <property type="protein sequence ID" value="RNI21677.1"/>
    <property type="molecule type" value="Genomic_DNA"/>
</dbReference>
<organism evidence="2 3">
    <name type="scientific">Flexivirga caeni</name>
    <dbReference type="NCBI Taxonomy" id="2294115"/>
    <lineage>
        <taxon>Bacteria</taxon>
        <taxon>Bacillati</taxon>
        <taxon>Actinomycetota</taxon>
        <taxon>Actinomycetes</taxon>
        <taxon>Micrococcales</taxon>
        <taxon>Dermacoccaceae</taxon>
        <taxon>Flexivirga</taxon>
    </lineage>
</organism>
<proteinExistence type="predicted"/>
<evidence type="ECO:0000313" key="2">
    <source>
        <dbReference type="EMBL" id="RNI21677.1"/>
    </source>
</evidence>
<dbReference type="InterPro" id="IPR003781">
    <property type="entry name" value="CoA-bd"/>
</dbReference>
<dbReference type="Proteomes" id="UP000271678">
    <property type="component" value="Unassembled WGS sequence"/>
</dbReference>
<dbReference type="OrthoDB" id="9804695at2"/>
<accession>A0A3M9M920</accession>
<evidence type="ECO:0000313" key="3">
    <source>
        <dbReference type="Proteomes" id="UP000271678"/>
    </source>
</evidence>
<comment type="caution">
    <text evidence="2">The sequence shown here is derived from an EMBL/GenBank/DDBJ whole genome shotgun (WGS) entry which is preliminary data.</text>
</comment>
<dbReference type="SUPFAM" id="SSF51735">
    <property type="entry name" value="NAD(P)-binding Rossmann-fold domains"/>
    <property type="match status" value="1"/>
</dbReference>
<evidence type="ECO:0000259" key="1">
    <source>
        <dbReference type="SMART" id="SM00881"/>
    </source>
</evidence>
<dbReference type="AlphaFoldDB" id="A0A3M9M920"/>
<name>A0A3M9M920_9MICO</name>
<dbReference type="RefSeq" id="WP_123271525.1">
    <property type="nucleotide sequence ID" value="NZ_RJJQ01000010.1"/>
</dbReference>
<gene>
    <name evidence="2" type="ORF">EFY87_11035</name>
</gene>
<sequence length="146" mass="15338">MTDTPGWTPPTTDELRDLLQTSRTIAVVGVSGNPARPSHGVAAYLVERTGYDVWLVNPGLTELFGGPVYPDLAALPGRPDIVDVFRRPAELASVTADAISGGAGALWFQLGLYDETAAATATSAGLTVVMDRCLKVDHHALIGPAR</sequence>
<dbReference type="InterPro" id="IPR036291">
    <property type="entry name" value="NAD(P)-bd_dom_sf"/>
</dbReference>
<protein>
    <submittedName>
        <fullName evidence="2">CoA-binding protein</fullName>
    </submittedName>
</protein>
<dbReference type="PANTHER" id="PTHR33303">
    <property type="entry name" value="CYTOPLASMIC PROTEIN-RELATED"/>
    <property type="match status" value="1"/>
</dbReference>
<keyword evidence="3" id="KW-1185">Reference proteome</keyword>
<dbReference type="PANTHER" id="PTHR33303:SF2">
    <property type="entry name" value="COA-BINDING DOMAIN-CONTAINING PROTEIN"/>
    <property type="match status" value="1"/>
</dbReference>
<feature type="domain" description="CoA-binding" evidence="1">
    <location>
        <begin position="19"/>
        <end position="112"/>
    </location>
</feature>